<dbReference type="Proteomes" id="UP000257109">
    <property type="component" value="Unassembled WGS sequence"/>
</dbReference>
<dbReference type="OrthoDB" id="1934719at2759"/>
<proteinExistence type="predicted"/>
<comment type="caution">
    <text evidence="1">The sequence shown here is derived from an EMBL/GenBank/DDBJ whole genome shotgun (WGS) entry which is preliminary data.</text>
</comment>
<evidence type="ECO:0000313" key="1">
    <source>
        <dbReference type="EMBL" id="RDY11262.1"/>
    </source>
</evidence>
<gene>
    <name evidence="1" type="ORF">CR513_04110</name>
</gene>
<evidence type="ECO:0000313" key="2">
    <source>
        <dbReference type="Proteomes" id="UP000257109"/>
    </source>
</evidence>
<protein>
    <submittedName>
        <fullName evidence="1">Uncharacterized protein</fullName>
    </submittedName>
</protein>
<accession>A0A371I899</accession>
<name>A0A371I899_MUCPR</name>
<keyword evidence="2" id="KW-1185">Reference proteome</keyword>
<sequence>MFIYGWQGGIRKQQVYEDLRDIFNDVECASTITRDFNSIMTMEERGGELSSLSTRDVIQFNNFVQDCELIDACFEGPPLLSSRSRSKWLAYGDRNIKYFLDKTLIRSNKNTYESLQRDYGTWEDLEELVTIFYKNLFMKEIVVENSLAKLLMEIFANPSKVEEINGSLNTLIPKIDKVHNIKNFRSINLYNMAYKTMIKILTQRLRHKRPMIVVLVFCAENLGEYKYATKKY</sequence>
<reference evidence="1" key="1">
    <citation type="submission" date="2018-05" db="EMBL/GenBank/DDBJ databases">
        <title>Draft genome of Mucuna pruriens seed.</title>
        <authorList>
            <person name="Nnadi N.E."/>
            <person name="Vos R."/>
            <person name="Hasami M.H."/>
            <person name="Devisetty U.K."/>
            <person name="Aguiy J.C."/>
        </authorList>
    </citation>
    <scope>NUCLEOTIDE SEQUENCE [LARGE SCALE GENOMIC DNA]</scope>
    <source>
        <strain evidence="1">JCA_2017</strain>
    </source>
</reference>
<organism evidence="1 2">
    <name type="scientific">Mucuna pruriens</name>
    <name type="common">Velvet bean</name>
    <name type="synonym">Dolichos pruriens</name>
    <dbReference type="NCBI Taxonomy" id="157652"/>
    <lineage>
        <taxon>Eukaryota</taxon>
        <taxon>Viridiplantae</taxon>
        <taxon>Streptophyta</taxon>
        <taxon>Embryophyta</taxon>
        <taxon>Tracheophyta</taxon>
        <taxon>Spermatophyta</taxon>
        <taxon>Magnoliopsida</taxon>
        <taxon>eudicotyledons</taxon>
        <taxon>Gunneridae</taxon>
        <taxon>Pentapetalae</taxon>
        <taxon>rosids</taxon>
        <taxon>fabids</taxon>
        <taxon>Fabales</taxon>
        <taxon>Fabaceae</taxon>
        <taxon>Papilionoideae</taxon>
        <taxon>50 kb inversion clade</taxon>
        <taxon>NPAAA clade</taxon>
        <taxon>indigoferoid/millettioid clade</taxon>
        <taxon>Phaseoleae</taxon>
        <taxon>Mucuna</taxon>
    </lineage>
</organism>
<dbReference type="AlphaFoldDB" id="A0A371I899"/>
<dbReference type="EMBL" id="QJKJ01000677">
    <property type="protein sequence ID" value="RDY11262.1"/>
    <property type="molecule type" value="Genomic_DNA"/>
</dbReference>
<feature type="non-terminal residue" evidence="1">
    <location>
        <position position="1"/>
    </location>
</feature>